<dbReference type="AlphaFoldDB" id="A0AA40EQX0"/>
<dbReference type="InterPro" id="IPR010730">
    <property type="entry name" value="HET"/>
</dbReference>
<feature type="non-terminal residue" evidence="2">
    <location>
        <position position="282"/>
    </location>
</feature>
<dbReference type="Pfam" id="PF06985">
    <property type="entry name" value="HET"/>
    <property type="match status" value="1"/>
</dbReference>
<dbReference type="PANTHER" id="PTHR33112:SF16">
    <property type="entry name" value="HETEROKARYON INCOMPATIBILITY DOMAIN-CONTAINING PROTEIN"/>
    <property type="match status" value="1"/>
</dbReference>
<comment type="caution">
    <text evidence="2">The sequence shown here is derived from an EMBL/GenBank/DDBJ whole genome shotgun (WGS) entry which is preliminary data.</text>
</comment>
<keyword evidence="3" id="KW-1185">Reference proteome</keyword>
<dbReference type="Proteomes" id="UP001172155">
    <property type="component" value="Unassembled WGS sequence"/>
</dbReference>
<proteinExistence type="predicted"/>
<organism evidence="2 3">
    <name type="scientific">Schizothecium vesticola</name>
    <dbReference type="NCBI Taxonomy" id="314040"/>
    <lineage>
        <taxon>Eukaryota</taxon>
        <taxon>Fungi</taxon>
        <taxon>Dikarya</taxon>
        <taxon>Ascomycota</taxon>
        <taxon>Pezizomycotina</taxon>
        <taxon>Sordariomycetes</taxon>
        <taxon>Sordariomycetidae</taxon>
        <taxon>Sordariales</taxon>
        <taxon>Schizotheciaceae</taxon>
        <taxon>Schizothecium</taxon>
    </lineage>
</organism>
<accession>A0AA40EQX0</accession>
<sequence length="282" mass="31787">MIQHWLQYCDECHTTCFEGLSQPEIDATPVLPTRVIAVPAGESPRLVITNGLRGRYAALSHCWGGHSHIMCTKDTVGQFQGGIPLNELSKTVRDAIYLAQKLGIPYLWVDSLCIVQDDKQDWLEEAPRMGSVYEHAYLTFAATAAVNGDVGLFAPLQSEDIVRVPCDPERPLLGSMYLAPSTITFEEVNTSPLSRRGWVLQERLLSRRTLHFAATQVYWECQETGTNRSYGRDYNLQETWRAIVTFYSTCSLTYLSDKLPALEGVVTKLKARTSLEYHLGHW</sequence>
<protein>
    <submittedName>
        <fullName evidence="2">Heterokaryon incompatibility protein-domain-containing protein</fullName>
    </submittedName>
</protein>
<evidence type="ECO:0000313" key="3">
    <source>
        <dbReference type="Proteomes" id="UP001172155"/>
    </source>
</evidence>
<evidence type="ECO:0000259" key="1">
    <source>
        <dbReference type="Pfam" id="PF06985"/>
    </source>
</evidence>
<reference evidence="2" key="1">
    <citation type="submission" date="2023-06" db="EMBL/GenBank/DDBJ databases">
        <title>Genome-scale phylogeny and comparative genomics of the fungal order Sordariales.</title>
        <authorList>
            <consortium name="Lawrence Berkeley National Laboratory"/>
            <person name="Hensen N."/>
            <person name="Bonometti L."/>
            <person name="Westerberg I."/>
            <person name="Brannstrom I.O."/>
            <person name="Guillou S."/>
            <person name="Cros-Aarteil S."/>
            <person name="Calhoun S."/>
            <person name="Haridas S."/>
            <person name="Kuo A."/>
            <person name="Mondo S."/>
            <person name="Pangilinan J."/>
            <person name="Riley R."/>
            <person name="LaButti K."/>
            <person name="Andreopoulos B."/>
            <person name="Lipzen A."/>
            <person name="Chen C."/>
            <person name="Yanf M."/>
            <person name="Daum C."/>
            <person name="Ng V."/>
            <person name="Clum A."/>
            <person name="Steindorff A."/>
            <person name="Ohm R."/>
            <person name="Martin F."/>
            <person name="Silar P."/>
            <person name="Natvig D."/>
            <person name="Lalanne C."/>
            <person name="Gautier V."/>
            <person name="Ament-velasquez S.L."/>
            <person name="Kruys A."/>
            <person name="Hutchinson M.I."/>
            <person name="Powell A.J."/>
            <person name="Barry K."/>
            <person name="Miller A.N."/>
            <person name="Grigoriev I.V."/>
            <person name="Debuchy R."/>
            <person name="Gladieux P."/>
            <person name="Thoren M.H."/>
            <person name="Johannesson H."/>
        </authorList>
    </citation>
    <scope>NUCLEOTIDE SEQUENCE</scope>
    <source>
        <strain evidence="2">SMH3187-1</strain>
    </source>
</reference>
<dbReference type="PANTHER" id="PTHR33112">
    <property type="entry name" value="DOMAIN PROTEIN, PUTATIVE-RELATED"/>
    <property type="match status" value="1"/>
</dbReference>
<gene>
    <name evidence="2" type="ORF">B0T18DRAFT_330070</name>
</gene>
<feature type="domain" description="Heterokaryon incompatibility" evidence="1">
    <location>
        <begin position="56"/>
        <end position="202"/>
    </location>
</feature>
<evidence type="ECO:0000313" key="2">
    <source>
        <dbReference type="EMBL" id="KAK0743859.1"/>
    </source>
</evidence>
<name>A0AA40EQX0_9PEZI</name>
<dbReference type="EMBL" id="JAUKUD010000005">
    <property type="protein sequence ID" value="KAK0743859.1"/>
    <property type="molecule type" value="Genomic_DNA"/>
</dbReference>